<name>A0A1M5L356_9BRAD</name>
<gene>
    <name evidence="2" type="ORF">SAMN05444169_3228</name>
</gene>
<evidence type="ECO:0000313" key="2">
    <source>
        <dbReference type="EMBL" id="SHG59370.1"/>
    </source>
</evidence>
<sequence>MGKLGWNIATSIGLIAFSQTASATADSRAPEVVSVHRNAALPDHSAYLLAQAGGPKESATTPPLESKQPQDQSSAATSSPPAATSTAEVPRPERTVPGCALKYMAAELSGKLKGRKWKEFRQQECGASTVEVVFPAAVAPKYSGDSPEKARTLTCADQFNANKASNGNGGMKWIEKGGGYYSECVVRLKG</sequence>
<reference evidence="2 3" key="1">
    <citation type="submission" date="2016-11" db="EMBL/GenBank/DDBJ databases">
        <authorList>
            <person name="Jaros S."/>
            <person name="Januszkiewicz K."/>
            <person name="Wedrychowicz H."/>
        </authorList>
    </citation>
    <scope>NUCLEOTIDE SEQUENCE [LARGE SCALE GENOMIC DNA]</scope>
    <source>
        <strain evidence="2 3">GAS242</strain>
    </source>
</reference>
<accession>A0A1M5L356</accession>
<protein>
    <submittedName>
        <fullName evidence="2">Uncharacterized protein</fullName>
    </submittedName>
</protein>
<dbReference type="EMBL" id="LT670818">
    <property type="protein sequence ID" value="SHG59370.1"/>
    <property type="molecule type" value="Genomic_DNA"/>
</dbReference>
<feature type="region of interest" description="Disordered" evidence="1">
    <location>
        <begin position="53"/>
        <end position="95"/>
    </location>
</feature>
<evidence type="ECO:0000313" key="3">
    <source>
        <dbReference type="Proteomes" id="UP000190675"/>
    </source>
</evidence>
<dbReference type="AlphaFoldDB" id="A0A1M5L356"/>
<feature type="compositionally biased region" description="Low complexity" evidence="1">
    <location>
        <begin position="73"/>
        <end position="87"/>
    </location>
</feature>
<feature type="compositionally biased region" description="Polar residues" evidence="1">
    <location>
        <begin position="58"/>
        <end position="72"/>
    </location>
</feature>
<organism evidence="2 3">
    <name type="scientific">Bradyrhizobium erythrophlei</name>
    <dbReference type="NCBI Taxonomy" id="1437360"/>
    <lineage>
        <taxon>Bacteria</taxon>
        <taxon>Pseudomonadati</taxon>
        <taxon>Pseudomonadota</taxon>
        <taxon>Alphaproteobacteria</taxon>
        <taxon>Hyphomicrobiales</taxon>
        <taxon>Nitrobacteraceae</taxon>
        <taxon>Bradyrhizobium</taxon>
    </lineage>
</organism>
<dbReference type="Proteomes" id="UP000190675">
    <property type="component" value="Chromosome I"/>
</dbReference>
<proteinExistence type="predicted"/>
<evidence type="ECO:0000256" key="1">
    <source>
        <dbReference type="SAM" id="MobiDB-lite"/>
    </source>
</evidence>